<gene>
    <name evidence="2" type="ORF">SAMN05216212_0354</name>
</gene>
<dbReference type="SUPFAM" id="SSF46785">
    <property type="entry name" value="Winged helix' DNA-binding domain"/>
    <property type="match status" value="1"/>
</dbReference>
<dbReference type="STRING" id="658219.SAMN05216212_0354"/>
<dbReference type="Proteomes" id="UP000199305">
    <property type="component" value="Unassembled WGS sequence"/>
</dbReference>
<evidence type="ECO:0000313" key="3">
    <source>
        <dbReference type="Proteomes" id="UP000199305"/>
    </source>
</evidence>
<dbReference type="GO" id="GO:0003677">
    <property type="term" value="F:DNA binding"/>
    <property type="evidence" value="ECO:0007669"/>
    <property type="project" value="UniProtKB-KW"/>
</dbReference>
<proteinExistence type="predicted"/>
<protein>
    <submittedName>
        <fullName evidence="2">Transcriptional regulator, BadM/Rrf2 family</fullName>
    </submittedName>
</protein>
<dbReference type="OrthoDB" id="9795923at2"/>
<dbReference type="InterPro" id="IPR036390">
    <property type="entry name" value="WH_DNA-bd_sf"/>
</dbReference>
<evidence type="ECO:0000313" key="2">
    <source>
        <dbReference type="EMBL" id="SDJ59558.1"/>
    </source>
</evidence>
<sequence length="151" mass="16746">MNITRYTDYSLRILIYLAVHGEGLCTISEIAESYGISKNHLMKIVQELNAKGYIQAVRGKNGGLRLNLDPAEINIGKLVRETEDESRMVECFGSNNQCVITPACQLKAILGQALESFFITLEQYTLEDLVGGGQRPVLAELLDIRDAAQNK</sequence>
<dbReference type="Gene3D" id="1.10.10.10">
    <property type="entry name" value="Winged helix-like DNA-binding domain superfamily/Winged helix DNA-binding domain"/>
    <property type="match status" value="1"/>
</dbReference>
<dbReference type="RefSeq" id="WP_091507104.1">
    <property type="nucleotide sequence ID" value="NZ_FNFH01000001.1"/>
</dbReference>
<dbReference type="Pfam" id="PF02082">
    <property type="entry name" value="Rrf2"/>
    <property type="match status" value="1"/>
</dbReference>
<dbReference type="InterPro" id="IPR000944">
    <property type="entry name" value="Tscrpt_reg_Rrf2"/>
</dbReference>
<accession>A0A1G8V0F9</accession>
<dbReference type="AlphaFoldDB" id="A0A1G8V0F9"/>
<reference evidence="3" key="1">
    <citation type="submission" date="2016-10" db="EMBL/GenBank/DDBJ databases">
        <authorList>
            <person name="Varghese N."/>
            <person name="Submissions S."/>
        </authorList>
    </citation>
    <scope>NUCLEOTIDE SEQUENCE [LARGE SCALE GENOMIC DNA]</scope>
    <source>
        <strain evidence="3">CGMCC 1.10658</strain>
    </source>
</reference>
<dbReference type="PANTHER" id="PTHR33221">
    <property type="entry name" value="WINGED HELIX-TURN-HELIX TRANSCRIPTIONAL REGULATOR, RRF2 FAMILY"/>
    <property type="match status" value="1"/>
</dbReference>
<name>A0A1G8V0F9_9GAMM</name>
<evidence type="ECO:0000256" key="1">
    <source>
        <dbReference type="ARBA" id="ARBA00023125"/>
    </source>
</evidence>
<keyword evidence="3" id="KW-1185">Reference proteome</keyword>
<dbReference type="GO" id="GO:0003700">
    <property type="term" value="F:DNA-binding transcription factor activity"/>
    <property type="evidence" value="ECO:0007669"/>
    <property type="project" value="TreeGrafter"/>
</dbReference>
<dbReference type="GO" id="GO:0005829">
    <property type="term" value="C:cytosol"/>
    <property type="evidence" value="ECO:0007669"/>
    <property type="project" value="TreeGrafter"/>
</dbReference>
<dbReference type="InterPro" id="IPR036388">
    <property type="entry name" value="WH-like_DNA-bd_sf"/>
</dbReference>
<organism evidence="2 3">
    <name type="scientific">Microbulbifer yueqingensis</name>
    <dbReference type="NCBI Taxonomy" id="658219"/>
    <lineage>
        <taxon>Bacteria</taxon>
        <taxon>Pseudomonadati</taxon>
        <taxon>Pseudomonadota</taxon>
        <taxon>Gammaproteobacteria</taxon>
        <taxon>Cellvibrionales</taxon>
        <taxon>Microbulbiferaceae</taxon>
        <taxon>Microbulbifer</taxon>
    </lineage>
</organism>
<keyword evidence="1" id="KW-0238">DNA-binding</keyword>
<dbReference type="PANTHER" id="PTHR33221:SF4">
    <property type="entry name" value="HTH-TYPE TRANSCRIPTIONAL REPRESSOR NSRR"/>
    <property type="match status" value="1"/>
</dbReference>
<dbReference type="PROSITE" id="PS51197">
    <property type="entry name" value="HTH_RRF2_2"/>
    <property type="match status" value="1"/>
</dbReference>
<dbReference type="NCBIfam" id="TIGR00738">
    <property type="entry name" value="rrf2_super"/>
    <property type="match status" value="1"/>
</dbReference>
<dbReference type="EMBL" id="FNFH01000001">
    <property type="protein sequence ID" value="SDJ59558.1"/>
    <property type="molecule type" value="Genomic_DNA"/>
</dbReference>